<dbReference type="Gene3D" id="3.90.1570.10">
    <property type="entry name" value="tt1808, chain A"/>
    <property type="match status" value="1"/>
</dbReference>
<evidence type="ECO:0000259" key="2">
    <source>
        <dbReference type="Pfam" id="PF05685"/>
    </source>
</evidence>
<comment type="caution">
    <text evidence="3">The sequence shown here is derived from an EMBL/GenBank/DDBJ whole genome shotgun (WGS) entry which is preliminary data.</text>
</comment>
<keyword evidence="3" id="KW-0255">Endonuclease</keyword>
<feature type="region of interest" description="Disordered" evidence="1">
    <location>
        <begin position="195"/>
        <end position="226"/>
    </location>
</feature>
<dbReference type="InterPro" id="IPR012296">
    <property type="entry name" value="Nuclease_put_TT1808"/>
</dbReference>
<gene>
    <name evidence="3" type="ORF">IQ249_14815</name>
</gene>
<proteinExistence type="predicted"/>
<keyword evidence="3" id="KW-0540">Nuclease</keyword>
<feature type="compositionally biased region" description="Basic and acidic residues" evidence="1">
    <location>
        <begin position="209"/>
        <end position="226"/>
    </location>
</feature>
<keyword evidence="4" id="KW-1185">Reference proteome</keyword>
<reference evidence="3" key="1">
    <citation type="submission" date="2020-10" db="EMBL/GenBank/DDBJ databases">
        <authorList>
            <person name="Castelo-Branco R."/>
            <person name="Eusebio N."/>
            <person name="Adriana R."/>
            <person name="Vieira A."/>
            <person name="Brugerolle De Fraissinette N."/>
            <person name="Rezende De Castro R."/>
            <person name="Schneider M.P."/>
            <person name="Vasconcelos V."/>
            <person name="Leao P.N."/>
        </authorList>
    </citation>
    <scope>NUCLEOTIDE SEQUENCE</scope>
    <source>
        <strain evidence="3">LEGE 07157</strain>
    </source>
</reference>
<dbReference type="SUPFAM" id="SSF52980">
    <property type="entry name" value="Restriction endonuclease-like"/>
    <property type="match status" value="1"/>
</dbReference>
<evidence type="ECO:0000313" key="4">
    <source>
        <dbReference type="Proteomes" id="UP000654482"/>
    </source>
</evidence>
<dbReference type="InterPro" id="IPR008538">
    <property type="entry name" value="Uma2"/>
</dbReference>
<accession>A0A8J7DY17</accession>
<name>A0A8J7DY17_9CYAN</name>
<dbReference type="PANTHER" id="PTHR33352:SF2">
    <property type="entry name" value="SLL0995 PROTEIN"/>
    <property type="match status" value="1"/>
</dbReference>
<dbReference type="GO" id="GO:0004519">
    <property type="term" value="F:endonuclease activity"/>
    <property type="evidence" value="ECO:0007669"/>
    <property type="project" value="UniProtKB-KW"/>
</dbReference>
<dbReference type="CDD" id="cd06260">
    <property type="entry name" value="DUF820-like"/>
    <property type="match status" value="1"/>
</dbReference>
<dbReference type="Proteomes" id="UP000654482">
    <property type="component" value="Unassembled WGS sequence"/>
</dbReference>
<evidence type="ECO:0000256" key="1">
    <source>
        <dbReference type="SAM" id="MobiDB-lite"/>
    </source>
</evidence>
<feature type="domain" description="Putative restriction endonuclease" evidence="2">
    <location>
        <begin position="19"/>
        <end position="147"/>
    </location>
</feature>
<dbReference type="RefSeq" id="WP_194030262.1">
    <property type="nucleotide sequence ID" value="NZ_JADEWZ010000021.1"/>
</dbReference>
<protein>
    <submittedName>
        <fullName evidence="3">Uma2 family endonuclease</fullName>
    </submittedName>
</protein>
<dbReference type="InterPro" id="IPR011335">
    <property type="entry name" value="Restrct_endonuc-II-like"/>
</dbReference>
<dbReference type="Pfam" id="PF05685">
    <property type="entry name" value="Uma2"/>
    <property type="match status" value="1"/>
</dbReference>
<keyword evidence="3" id="KW-0378">Hydrolase</keyword>
<organism evidence="3 4">
    <name type="scientific">Lusitaniella coriacea LEGE 07157</name>
    <dbReference type="NCBI Taxonomy" id="945747"/>
    <lineage>
        <taxon>Bacteria</taxon>
        <taxon>Bacillati</taxon>
        <taxon>Cyanobacteriota</taxon>
        <taxon>Cyanophyceae</taxon>
        <taxon>Spirulinales</taxon>
        <taxon>Lusitaniellaceae</taxon>
        <taxon>Lusitaniella</taxon>
    </lineage>
</organism>
<sequence>MVASPSTPPKTPIIYPSSDGQPVAETFDHLYALLTTLEVLKQYLKNRRATVLGNQILYYAQGLPKIYVVPDIMVIFDVEPGGRDSYKLWEEGQVPRVIFEITSRGTKDNDLIFKKNLYAGLEVEEYWLFDPKNEWIEGQLQGYRLHEGTYFPILDNCSTALQLHLEAEGKLIGFYREDNGKKLLIPEELSQALEEATSAKLQAEEQAEEERQRAEQERQRAEQLEEQLQRYQERFGSLSESDSPST</sequence>
<dbReference type="EMBL" id="JADEWZ010000021">
    <property type="protein sequence ID" value="MBE9117170.1"/>
    <property type="molecule type" value="Genomic_DNA"/>
</dbReference>
<dbReference type="AlphaFoldDB" id="A0A8J7DY17"/>
<dbReference type="PANTHER" id="PTHR33352">
    <property type="entry name" value="SLR1095 PROTEIN"/>
    <property type="match status" value="1"/>
</dbReference>
<evidence type="ECO:0000313" key="3">
    <source>
        <dbReference type="EMBL" id="MBE9117170.1"/>
    </source>
</evidence>